<dbReference type="PANTHER" id="PTHR23513">
    <property type="entry name" value="INTEGRAL MEMBRANE EFFLUX PROTEIN-RELATED"/>
    <property type="match status" value="1"/>
</dbReference>
<evidence type="ECO:0000313" key="10">
    <source>
        <dbReference type="Proteomes" id="UP000602745"/>
    </source>
</evidence>
<keyword evidence="10" id="KW-1185">Reference proteome</keyword>
<evidence type="ECO:0000256" key="1">
    <source>
        <dbReference type="ARBA" id="ARBA00004651"/>
    </source>
</evidence>
<comment type="subcellular location">
    <subcellularLocation>
        <location evidence="1">Cell membrane</location>
        <topology evidence="1">Multi-pass membrane protein</topology>
    </subcellularLocation>
</comment>
<evidence type="ECO:0000256" key="4">
    <source>
        <dbReference type="ARBA" id="ARBA00022692"/>
    </source>
</evidence>
<dbReference type="AlphaFoldDB" id="A0A8J2YM60"/>
<dbReference type="GO" id="GO:0022857">
    <property type="term" value="F:transmembrane transporter activity"/>
    <property type="evidence" value="ECO:0007669"/>
    <property type="project" value="InterPro"/>
</dbReference>
<feature type="transmembrane region" description="Helical" evidence="7">
    <location>
        <begin position="314"/>
        <end position="335"/>
    </location>
</feature>
<feature type="transmembrane region" description="Helical" evidence="7">
    <location>
        <begin position="259"/>
        <end position="277"/>
    </location>
</feature>
<feature type="transmembrane region" description="Helical" evidence="7">
    <location>
        <begin position="80"/>
        <end position="101"/>
    </location>
</feature>
<keyword evidence="4 7" id="KW-0812">Transmembrane</keyword>
<organism evidence="9 10">
    <name type="scientific">Agaricicola taiwanensis</name>
    <dbReference type="NCBI Taxonomy" id="591372"/>
    <lineage>
        <taxon>Bacteria</taxon>
        <taxon>Pseudomonadati</taxon>
        <taxon>Pseudomonadota</taxon>
        <taxon>Alphaproteobacteria</taxon>
        <taxon>Rhodobacterales</taxon>
        <taxon>Paracoccaceae</taxon>
        <taxon>Agaricicola</taxon>
    </lineage>
</organism>
<keyword evidence="2" id="KW-0813">Transport</keyword>
<feature type="transmembrane region" description="Helical" evidence="7">
    <location>
        <begin position="226"/>
        <end position="247"/>
    </location>
</feature>
<dbReference type="InterPro" id="IPR020846">
    <property type="entry name" value="MFS_dom"/>
</dbReference>
<keyword evidence="6 7" id="KW-0472">Membrane</keyword>
<dbReference type="RefSeq" id="WP_188410811.1">
    <property type="nucleotide sequence ID" value="NZ_BMCP01000005.1"/>
</dbReference>
<comment type="caution">
    <text evidence="9">The sequence shown here is derived from an EMBL/GenBank/DDBJ whole genome shotgun (WGS) entry which is preliminary data.</text>
</comment>
<dbReference type="InterPro" id="IPR010290">
    <property type="entry name" value="TM_effector"/>
</dbReference>
<dbReference type="SUPFAM" id="SSF103473">
    <property type="entry name" value="MFS general substrate transporter"/>
    <property type="match status" value="1"/>
</dbReference>
<dbReference type="GO" id="GO:0005886">
    <property type="term" value="C:plasma membrane"/>
    <property type="evidence" value="ECO:0007669"/>
    <property type="project" value="UniProtKB-SubCell"/>
</dbReference>
<name>A0A8J2YM60_9RHOB</name>
<dbReference type="InterPro" id="IPR036259">
    <property type="entry name" value="MFS_trans_sf"/>
</dbReference>
<evidence type="ECO:0000259" key="8">
    <source>
        <dbReference type="PROSITE" id="PS50850"/>
    </source>
</evidence>
<reference evidence="9" key="1">
    <citation type="journal article" date="2014" name="Int. J. Syst. Evol. Microbiol.">
        <title>Complete genome sequence of Corynebacterium casei LMG S-19264T (=DSM 44701T), isolated from a smear-ripened cheese.</title>
        <authorList>
            <consortium name="US DOE Joint Genome Institute (JGI-PGF)"/>
            <person name="Walter F."/>
            <person name="Albersmeier A."/>
            <person name="Kalinowski J."/>
            <person name="Ruckert C."/>
        </authorList>
    </citation>
    <scope>NUCLEOTIDE SEQUENCE</scope>
    <source>
        <strain evidence="9">CCM 7684</strain>
    </source>
</reference>
<evidence type="ECO:0000256" key="2">
    <source>
        <dbReference type="ARBA" id="ARBA00022448"/>
    </source>
</evidence>
<gene>
    <name evidence="9" type="ORF">GCM10007276_31800</name>
</gene>
<feature type="transmembrane region" description="Helical" evidence="7">
    <location>
        <begin position="347"/>
        <end position="369"/>
    </location>
</feature>
<dbReference type="Gene3D" id="1.20.1250.20">
    <property type="entry name" value="MFS general substrate transporter like domains"/>
    <property type="match status" value="1"/>
</dbReference>
<feature type="transmembrane region" description="Helical" evidence="7">
    <location>
        <begin position="107"/>
        <end position="131"/>
    </location>
</feature>
<dbReference type="PROSITE" id="PS50850">
    <property type="entry name" value="MFS"/>
    <property type="match status" value="1"/>
</dbReference>
<accession>A0A8J2YM60</accession>
<evidence type="ECO:0000313" key="9">
    <source>
        <dbReference type="EMBL" id="GGE52430.1"/>
    </source>
</evidence>
<feature type="transmembrane region" description="Helical" evidence="7">
    <location>
        <begin position="289"/>
        <end position="308"/>
    </location>
</feature>
<evidence type="ECO:0000256" key="5">
    <source>
        <dbReference type="ARBA" id="ARBA00022989"/>
    </source>
</evidence>
<evidence type="ECO:0000256" key="3">
    <source>
        <dbReference type="ARBA" id="ARBA00022475"/>
    </source>
</evidence>
<evidence type="ECO:0000256" key="7">
    <source>
        <dbReference type="SAM" id="Phobius"/>
    </source>
</evidence>
<protein>
    <submittedName>
        <fullName evidence="9">MFS transporter</fullName>
    </submittedName>
</protein>
<keyword evidence="3" id="KW-1003">Cell membrane</keyword>
<dbReference type="EMBL" id="BMCP01000005">
    <property type="protein sequence ID" value="GGE52430.1"/>
    <property type="molecule type" value="Genomic_DNA"/>
</dbReference>
<sequence>MTLPPAPKPLSLPVFRALWVATIISNVGTWMHDVGAGWLMTSLSAEPLMVALVQAATTLPMFLLALPGGALADIVDRRKLLLGAQVLSLIGAALLAATTLLGLTSPLILLGFTAIIAIGAALSAPAFQAIVPELVPAPALQQAVALNSLGVNISRAIGPALGGVVIAAAGPAAVFALNSLSVVAVLWVLLRWQRETPEQHLPPEHFVGALRAGLRYALRAPDLQMVLIRSIGFFLFASALWALLPIVARRDLGLGPAGYGALLTAMGLGAIAGALLLPHLRGRLSGNALTLAASLLLAFSMVALALSASFWPAAAALAIAGLSWIAMMSALNGGAQAASPGWVKARALAIYLLVFQGAMTAGSTLWGALAGRIGVAPALELAALALAIATPLLAWLFPLGRSASPDLSPSMHWPMPVVEGEAAPDAGPVMVTVEYRIDPARMADFQRAMKPMQRIRRRDGAIHWGLYEDAAAPGVVVESFVVESWLEHLRQHHRITKDDRAVQDAARAFHMGKDVPLVRHLISPATRLRPA</sequence>
<feature type="transmembrane region" description="Helical" evidence="7">
    <location>
        <begin position="48"/>
        <end position="68"/>
    </location>
</feature>
<dbReference type="Pfam" id="PF05977">
    <property type="entry name" value="MFS_3"/>
    <property type="match status" value="1"/>
</dbReference>
<feature type="transmembrane region" description="Helical" evidence="7">
    <location>
        <begin position="375"/>
        <end position="397"/>
    </location>
</feature>
<dbReference type="Proteomes" id="UP000602745">
    <property type="component" value="Unassembled WGS sequence"/>
</dbReference>
<reference evidence="9" key="2">
    <citation type="submission" date="2020-09" db="EMBL/GenBank/DDBJ databases">
        <authorList>
            <person name="Sun Q."/>
            <person name="Sedlacek I."/>
        </authorList>
    </citation>
    <scope>NUCLEOTIDE SEQUENCE</scope>
    <source>
        <strain evidence="9">CCM 7684</strain>
    </source>
</reference>
<dbReference type="CDD" id="cd06173">
    <property type="entry name" value="MFS_MefA_like"/>
    <property type="match status" value="1"/>
</dbReference>
<feature type="domain" description="Major facilitator superfamily (MFS) profile" evidence="8">
    <location>
        <begin position="14"/>
        <end position="401"/>
    </location>
</feature>
<proteinExistence type="predicted"/>
<feature type="transmembrane region" description="Helical" evidence="7">
    <location>
        <begin position="172"/>
        <end position="190"/>
    </location>
</feature>
<keyword evidence="5 7" id="KW-1133">Transmembrane helix</keyword>
<evidence type="ECO:0000256" key="6">
    <source>
        <dbReference type="ARBA" id="ARBA00023136"/>
    </source>
</evidence>
<dbReference type="PANTHER" id="PTHR23513:SF11">
    <property type="entry name" value="STAPHYLOFERRIN A TRANSPORTER"/>
    <property type="match status" value="1"/>
</dbReference>